<evidence type="ECO:0000313" key="4">
    <source>
        <dbReference type="EMBL" id="TDL27097.1"/>
    </source>
</evidence>
<keyword evidence="5" id="KW-1185">Reference proteome</keyword>
<dbReference type="AlphaFoldDB" id="A0A4Y7QHH4"/>
<dbReference type="Pfam" id="PF10342">
    <property type="entry name" value="Kre9_KNH"/>
    <property type="match status" value="1"/>
</dbReference>
<accession>A0A4Y7QHH4</accession>
<dbReference type="VEuPathDB" id="FungiDB:BD410DRAFT_783284"/>
<reference evidence="4 5" key="1">
    <citation type="submission" date="2018-06" db="EMBL/GenBank/DDBJ databases">
        <title>A transcriptomic atlas of mushroom development highlights an independent origin of complex multicellularity.</title>
        <authorList>
            <consortium name="DOE Joint Genome Institute"/>
            <person name="Krizsan K."/>
            <person name="Almasi E."/>
            <person name="Merenyi Z."/>
            <person name="Sahu N."/>
            <person name="Viragh M."/>
            <person name="Koszo T."/>
            <person name="Mondo S."/>
            <person name="Kiss B."/>
            <person name="Balint B."/>
            <person name="Kues U."/>
            <person name="Barry K."/>
            <person name="Hegedus J.C."/>
            <person name="Henrissat B."/>
            <person name="Johnson J."/>
            <person name="Lipzen A."/>
            <person name="Ohm R."/>
            <person name="Nagy I."/>
            <person name="Pangilinan J."/>
            <person name="Yan J."/>
            <person name="Xiong Y."/>
            <person name="Grigoriev I.V."/>
            <person name="Hibbett D.S."/>
            <person name="Nagy L.G."/>
        </authorList>
    </citation>
    <scope>NUCLEOTIDE SEQUENCE [LARGE SCALE GENOMIC DNA]</scope>
    <source>
        <strain evidence="4 5">SZMC22713</strain>
    </source>
</reference>
<feature type="transmembrane region" description="Helical" evidence="2">
    <location>
        <begin position="177"/>
        <end position="200"/>
    </location>
</feature>
<dbReference type="InterPro" id="IPR018466">
    <property type="entry name" value="Kre9/Knh1-like_N"/>
</dbReference>
<keyword evidence="1" id="KW-0732">Signal</keyword>
<protein>
    <recommendedName>
        <fullName evidence="3">Yeast cell wall synthesis Kre9/Knh1-like N-terminal domain-containing protein</fullName>
    </recommendedName>
</protein>
<keyword evidence="2" id="KW-0472">Membrane</keyword>
<evidence type="ECO:0000313" key="5">
    <source>
        <dbReference type="Proteomes" id="UP000294933"/>
    </source>
</evidence>
<evidence type="ECO:0000256" key="2">
    <source>
        <dbReference type="SAM" id="Phobius"/>
    </source>
</evidence>
<name>A0A4Y7QHH4_9AGAM</name>
<organism evidence="4 5">
    <name type="scientific">Rickenella mellea</name>
    <dbReference type="NCBI Taxonomy" id="50990"/>
    <lineage>
        <taxon>Eukaryota</taxon>
        <taxon>Fungi</taxon>
        <taxon>Dikarya</taxon>
        <taxon>Basidiomycota</taxon>
        <taxon>Agaricomycotina</taxon>
        <taxon>Agaricomycetes</taxon>
        <taxon>Hymenochaetales</taxon>
        <taxon>Rickenellaceae</taxon>
        <taxon>Rickenella</taxon>
    </lineage>
</organism>
<dbReference type="EMBL" id="ML170160">
    <property type="protein sequence ID" value="TDL27097.1"/>
    <property type="molecule type" value="Genomic_DNA"/>
</dbReference>
<proteinExistence type="predicted"/>
<evidence type="ECO:0000256" key="1">
    <source>
        <dbReference type="ARBA" id="ARBA00022729"/>
    </source>
</evidence>
<evidence type="ECO:0000259" key="3">
    <source>
        <dbReference type="Pfam" id="PF10342"/>
    </source>
</evidence>
<feature type="domain" description="Yeast cell wall synthesis Kre9/Knh1-like N-terminal" evidence="3">
    <location>
        <begin position="35"/>
        <end position="123"/>
    </location>
</feature>
<keyword evidence="2" id="KW-1133">Transmembrane helix</keyword>
<gene>
    <name evidence="4" type="ORF">BD410DRAFT_783284</name>
</gene>
<dbReference type="OrthoDB" id="2581067at2759"/>
<sequence>MHLPTGLSLHILGLIYSLLPLQTFATGNSYFIVNQPQQGSQWVNGQANPISWTKGLLDGVNSVDVELARLSSDGLIYVASSVNAKTGSLNVLPQNVPPADDYYLLFLNVSHGAMYALSPRFSILSAGASSPSSTAAPIAAAPTVTLSGGPNPTAAVFATTFAALPNRGHGRHVSLDAVYSMTGMFGLTMTCLLGAIWTLLF</sequence>
<keyword evidence="2" id="KW-0812">Transmembrane</keyword>
<dbReference type="Proteomes" id="UP000294933">
    <property type="component" value="Unassembled WGS sequence"/>
</dbReference>